<organism evidence="2 3">
    <name type="scientific">Trifolium medium</name>
    <dbReference type="NCBI Taxonomy" id="97028"/>
    <lineage>
        <taxon>Eukaryota</taxon>
        <taxon>Viridiplantae</taxon>
        <taxon>Streptophyta</taxon>
        <taxon>Embryophyta</taxon>
        <taxon>Tracheophyta</taxon>
        <taxon>Spermatophyta</taxon>
        <taxon>Magnoliopsida</taxon>
        <taxon>eudicotyledons</taxon>
        <taxon>Gunneridae</taxon>
        <taxon>Pentapetalae</taxon>
        <taxon>rosids</taxon>
        <taxon>fabids</taxon>
        <taxon>Fabales</taxon>
        <taxon>Fabaceae</taxon>
        <taxon>Papilionoideae</taxon>
        <taxon>50 kb inversion clade</taxon>
        <taxon>NPAAA clade</taxon>
        <taxon>Hologalegina</taxon>
        <taxon>IRL clade</taxon>
        <taxon>Trifolieae</taxon>
        <taxon>Trifolium</taxon>
    </lineage>
</organism>
<feature type="non-terminal residue" evidence="2">
    <location>
        <position position="1"/>
    </location>
</feature>
<keyword evidence="3" id="KW-1185">Reference proteome</keyword>
<dbReference type="PROSITE" id="PS50878">
    <property type="entry name" value="RT_POL"/>
    <property type="match status" value="1"/>
</dbReference>
<name>A0A392W371_9FABA</name>
<evidence type="ECO:0000259" key="1">
    <source>
        <dbReference type="PROSITE" id="PS50878"/>
    </source>
</evidence>
<feature type="domain" description="Reverse transcriptase" evidence="1">
    <location>
        <begin position="1"/>
        <end position="44"/>
    </location>
</feature>
<dbReference type="InterPro" id="IPR000477">
    <property type="entry name" value="RT_dom"/>
</dbReference>
<sequence length="44" mass="5164">VDLSKAYDKLNWELVWRILMELKLPERMVNVIMHSIPQGCSFCG</sequence>
<dbReference type="AlphaFoldDB" id="A0A392W371"/>
<dbReference type="EMBL" id="LXQA011334696">
    <property type="protein sequence ID" value="MCI93651.1"/>
    <property type="molecule type" value="Genomic_DNA"/>
</dbReference>
<comment type="caution">
    <text evidence="2">The sequence shown here is derived from an EMBL/GenBank/DDBJ whole genome shotgun (WGS) entry which is preliminary data.</text>
</comment>
<evidence type="ECO:0000313" key="3">
    <source>
        <dbReference type="Proteomes" id="UP000265520"/>
    </source>
</evidence>
<accession>A0A392W371</accession>
<evidence type="ECO:0000313" key="2">
    <source>
        <dbReference type="EMBL" id="MCI93651.1"/>
    </source>
</evidence>
<reference evidence="2 3" key="1">
    <citation type="journal article" date="2018" name="Front. Plant Sci.">
        <title>Red Clover (Trifolium pratense) and Zigzag Clover (T. medium) - A Picture of Genomic Similarities and Differences.</title>
        <authorList>
            <person name="Dluhosova J."/>
            <person name="Istvanek J."/>
            <person name="Nedelnik J."/>
            <person name="Repkova J."/>
        </authorList>
    </citation>
    <scope>NUCLEOTIDE SEQUENCE [LARGE SCALE GENOMIC DNA]</scope>
    <source>
        <strain evidence="3">cv. 10/8</strain>
        <tissue evidence="2">Leaf</tissue>
    </source>
</reference>
<protein>
    <recommendedName>
        <fullName evidence="1">Reverse transcriptase domain-containing protein</fullName>
    </recommendedName>
</protein>
<proteinExistence type="predicted"/>
<dbReference type="Proteomes" id="UP000265520">
    <property type="component" value="Unassembled WGS sequence"/>
</dbReference>